<evidence type="ECO:0000313" key="3">
    <source>
        <dbReference type="Proteomes" id="UP001187682"/>
    </source>
</evidence>
<reference evidence="2" key="1">
    <citation type="submission" date="2018-03" db="EMBL/GenBank/DDBJ databases">
        <authorList>
            <person name="Guldener U."/>
        </authorList>
    </citation>
    <scope>NUCLEOTIDE SEQUENCE</scope>
</reference>
<keyword evidence="3" id="KW-1185">Reference proteome</keyword>
<feature type="compositionally biased region" description="Acidic residues" evidence="1">
    <location>
        <begin position="87"/>
        <end position="103"/>
    </location>
</feature>
<protein>
    <submittedName>
        <fullName evidence="2">Uncharacterized protein</fullName>
    </submittedName>
</protein>
<feature type="compositionally biased region" description="Basic residues" evidence="1">
    <location>
        <begin position="73"/>
        <end position="82"/>
    </location>
</feature>
<dbReference type="EMBL" id="ONZQ02000011">
    <property type="protein sequence ID" value="SPO05026.1"/>
    <property type="molecule type" value="Genomic_DNA"/>
</dbReference>
<evidence type="ECO:0000256" key="1">
    <source>
        <dbReference type="SAM" id="MobiDB-lite"/>
    </source>
</evidence>
<accession>A0AAE8SXN7</accession>
<organism evidence="2 3">
    <name type="scientific">Cephalotrichum gorgonifer</name>
    <dbReference type="NCBI Taxonomy" id="2041049"/>
    <lineage>
        <taxon>Eukaryota</taxon>
        <taxon>Fungi</taxon>
        <taxon>Dikarya</taxon>
        <taxon>Ascomycota</taxon>
        <taxon>Pezizomycotina</taxon>
        <taxon>Sordariomycetes</taxon>
        <taxon>Hypocreomycetidae</taxon>
        <taxon>Microascales</taxon>
        <taxon>Microascaceae</taxon>
        <taxon>Cephalotrichum</taxon>
    </lineage>
</organism>
<dbReference type="Proteomes" id="UP001187682">
    <property type="component" value="Unassembled WGS sequence"/>
</dbReference>
<dbReference type="AlphaFoldDB" id="A0AAE8SXN7"/>
<name>A0AAE8SXN7_9PEZI</name>
<proteinExistence type="predicted"/>
<feature type="region of interest" description="Disordered" evidence="1">
    <location>
        <begin position="69"/>
        <end position="113"/>
    </location>
</feature>
<dbReference type="Gene3D" id="3.30.450.30">
    <property type="entry name" value="Dynein light chain 2a, cytoplasmic"/>
    <property type="match status" value="1"/>
</dbReference>
<comment type="caution">
    <text evidence="2">The sequence shown here is derived from an EMBL/GenBank/DDBJ whole genome shotgun (WGS) entry which is preliminary data.</text>
</comment>
<evidence type="ECO:0000313" key="2">
    <source>
        <dbReference type="EMBL" id="SPO05026.1"/>
    </source>
</evidence>
<gene>
    <name evidence="2" type="ORF">DNG_07711</name>
</gene>
<sequence>MAQTTTQTPPILFTKQLTSFLGSYLSPSTHTLLLTTPAGKLLAHAADGSPASALRGRATVAAGLVRMYSSSSARRRHRHHTRRPDDNDSTEEEEDEDEEEEEEVRGAGGAGERRAPTCVTVQMTDGVFVVRRLNCGLLLVCVGPEEPRPDEADSVVSGGGAGTSVRRVAEEVARVLEGRFAGLRVPGDVVGSE</sequence>